<gene>
    <name evidence="2" type="ORF">D9611_012517</name>
</gene>
<dbReference type="Proteomes" id="UP000541558">
    <property type="component" value="Unassembled WGS sequence"/>
</dbReference>
<protein>
    <submittedName>
        <fullName evidence="2">Uncharacterized protein</fullName>
    </submittedName>
</protein>
<dbReference type="AlphaFoldDB" id="A0A8H5CB00"/>
<evidence type="ECO:0000313" key="2">
    <source>
        <dbReference type="EMBL" id="KAF5338391.1"/>
    </source>
</evidence>
<feature type="region of interest" description="Disordered" evidence="1">
    <location>
        <begin position="1"/>
        <end position="27"/>
    </location>
</feature>
<sequence length="391" mass="42434">MIPNMEDLQAQAPALPEHGPPSAVPEREVVACSPPSHLFFLEVGTEVIGNDTGGAGLVEVEMGTTRAERTHTIAHPPRIAGRPILDGRARVSIFAPSEVGVETEFVGDEGSSFPSHCGAPQDACSPPETVLSVAVHLCRRQARVGVSSIRYSHPLESWNENDVTRKIMEPFSNLCLDAFSFGSKVKGGQVEYAAVVLVTNPSGSGDIDLKIKQLSVEDNGTITSTPKASIDMKTPRSVSNGMVEKFVKQEALGSRKLLYQVFQYAKQMREEGAGKDSVHGVLAWAPAHFIPLVYDGKVMGIGTDIASAKGEWPEVAGIPENWEAFFNIVGAWIFMVLISADKELYKKWKKLCPEQVHQADEYLAATAKCLENINDPLQNQEVPSSEDSPVR</sequence>
<dbReference type="OrthoDB" id="10456738at2759"/>
<reference evidence="2 3" key="1">
    <citation type="journal article" date="2020" name="ISME J.">
        <title>Uncovering the hidden diversity of litter-decomposition mechanisms in mushroom-forming fungi.</title>
        <authorList>
            <person name="Floudas D."/>
            <person name="Bentzer J."/>
            <person name="Ahren D."/>
            <person name="Johansson T."/>
            <person name="Persson P."/>
            <person name="Tunlid A."/>
        </authorList>
    </citation>
    <scope>NUCLEOTIDE SEQUENCE [LARGE SCALE GENOMIC DNA]</scope>
    <source>
        <strain evidence="2 3">CBS 175.51</strain>
    </source>
</reference>
<evidence type="ECO:0000313" key="3">
    <source>
        <dbReference type="Proteomes" id="UP000541558"/>
    </source>
</evidence>
<comment type="caution">
    <text evidence="2">The sequence shown here is derived from an EMBL/GenBank/DDBJ whole genome shotgun (WGS) entry which is preliminary data.</text>
</comment>
<organism evidence="2 3">
    <name type="scientific">Ephemerocybe angulata</name>
    <dbReference type="NCBI Taxonomy" id="980116"/>
    <lineage>
        <taxon>Eukaryota</taxon>
        <taxon>Fungi</taxon>
        <taxon>Dikarya</taxon>
        <taxon>Basidiomycota</taxon>
        <taxon>Agaricomycotina</taxon>
        <taxon>Agaricomycetes</taxon>
        <taxon>Agaricomycetidae</taxon>
        <taxon>Agaricales</taxon>
        <taxon>Agaricineae</taxon>
        <taxon>Psathyrellaceae</taxon>
        <taxon>Ephemerocybe</taxon>
    </lineage>
</organism>
<name>A0A8H5CB00_9AGAR</name>
<keyword evidence="3" id="KW-1185">Reference proteome</keyword>
<accession>A0A8H5CB00</accession>
<evidence type="ECO:0000256" key="1">
    <source>
        <dbReference type="SAM" id="MobiDB-lite"/>
    </source>
</evidence>
<dbReference type="EMBL" id="JAACJK010000014">
    <property type="protein sequence ID" value="KAF5338391.1"/>
    <property type="molecule type" value="Genomic_DNA"/>
</dbReference>
<proteinExistence type="predicted"/>